<comment type="function">
    <text evidence="8">Initiates the restart of stalled replication forks, which reloads the replicative helicase on sites other than the origin of replication. Recognizes and binds to abandoned replication forks and remodels them to uncover a helicase loading site. Promotes assembly of the primosome at these replication forks.</text>
</comment>
<evidence type="ECO:0000313" key="11">
    <source>
        <dbReference type="EMBL" id="MBF1650758.1"/>
    </source>
</evidence>
<evidence type="ECO:0000256" key="6">
    <source>
        <dbReference type="ARBA" id="ARBA00022840"/>
    </source>
</evidence>
<dbReference type="GO" id="GO:0003677">
    <property type="term" value="F:DNA binding"/>
    <property type="evidence" value="ECO:0007669"/>
    <property type="project" value="UniProtKB-UniRule"/>
</dbReference>
<accession>A0A930KS21</accession>
<proteinExistence type="inferred from homology"/>
<comment type="cofactor">
    <cofactor evidence="8">
        <name>Zn(2+)</name>
        <dbReference type="ChEBI" id="CHEBI:29105"/>
    </cofactor>
    <text evidence="8">Binds 2 zinc ions per subunit.</text>
</comment>
<dbReference type="GO" id="GO:0006310">
    <property type="term" value="P:DNA recombination"/>
    <property type="evidence" value="ECO:0007669"/>
    <property type="project" value="InterPro"/>
</dbReference>
<dbReference type="InterPro" id="IPR027417">
    <property type="entry name" value="P-loop_NTPase"/>
</dbReference>
<comment type="caution">
    <text evidence="11">The sequence shown here is derived from an EMBL/GenBank/DDBJ whole genome shotgun (WGS) entry which is preliminary data.</text>
</comment>
<dbReference type="GO" id="GO:0005524">
    <property type="term" value="F:ATP binding"/>
    <property type="evidence" value="ECO:0007669"/>
    <property type="project" value="UniProtKB-UniRule"/>
</dbReference>
<dbReference type="HAMAP" id="MF_00983">
    <property type="entry name" value="PriA"/>
    <property type="match status" value="1"/>
</dbReference>
<keyword evidence="1 8" id="KW-0639">Primosome</keyword>
<keyword evidence="7 8" id="KW-0238">DNA-binding</keyword>
<dbReference type="Proteomes" id="UP000769484">
    <property type="component" value="Unassembled WGS sequence"/>
</dbReference>
<sequence length="822" mass="88239">MREPASMQPSKVDAQSPTDTSSMKVSASEPAQQESLQQPDLLQGFPALRDALIPPEPEPVDVHQRLAQSGVPYPVARVRLDNTLPHLDRTFDYQVPSELSEDAVPGARVRVRFGSQRVTGFIAERAETTDVAKGLQPLLSVLSRIPAVSAEIFDLAEALADRYASTVANVLRLAVTPRVASLDKQYAQFLPTFSELMGLPQGSDETADKAEDSVSESVAEDGLDTDHEPQEEVSEELPTSGSPSLTDYIRGFLLGGFAPYQIHPPAAQVSAEDSRAFSDYENGAEFLEDLAAGSPARAVMNVLPAHPEFDWAELLAIAVVTAAANSRGVLAVAPDQKTLDRLEDALKRRVPTGAYVRLSSSDKPHSRYHAYLKARLGLVPIVIGTRAAAYAPVANLGLVVCWDDGDSSLVERRSPYCHARDVLLLRAQATDAAALFAGYAMSSESARLVRTRWASHVRAPRATVHEFSPRIFSTGNDYQLARDPLAAVARIPRLAFERARVALQHGPVLVQVARSGYVPSFSCQRCRMPARCNTCRGPLSLAAGASVPSCSWCGRLAQQWRCAECGYDQWRSGTVGALRTAEELGRAFRGVPVISSAGDHVRASVGAEPALVVATPGAEPVAFGGYAAALLLDADAMLRFDSLRAPEAALRRWFNAAALVRSAAQGGVVVTTASPSPVEQALVRWDPTWFALYELDERSQIGLPPAVRTAAITGTEDDVQAFLAELNLPEGVRVTGPVPLDEDFFAHQSVHAGVESGGEGDISEPSPSGAEDAVPGDWRAILFFTYAQAPQVTHELRSVRAALSALRRVGAVQVRCDGLDVV</sequence>
<dbReference type="GO" id="GO:0043138">
    <property type="term" value="F:3'-5' DNA helicase activity"/>
    <property type="evidence" value="ECO:0007669"/>
    <property type="project" value="TreeGrafter"/>
</dbReference>
<dbReference type="GO" id="GO:0008270">
    <property type="term" value="F:zinc ion binding"/>
    <property type="evidence" value="ECO:0007669"/>
    <property type="project" value="UniProtKB-UniRule"/>
</dbReference>
<dbReference type="Gene3D" id="3.40.50.300">
    <property type="entry name" value="P-loop containing nucleotide triphosphate hydrolases"/>
    <property type="match status" value="1"/>
</dbReference>
<keyword evidence="5 8" id="KW-0862">Zinc</keyword>
<dbReference type="InterPro" id="IPR042115">
    <property type="entry name" value="PriA_3primeBD_sf"/>
</dbReference>
<evidence type="ECO:0000256" key="8">
    <source>
        <dbReference type="HAMAP-Rule" id="MF_00983"/>
    </source>
</evidence>
<gene>
    <name evidence="8" type="primary">priA</name>
    <name evidence="11" type="ORF">HXO56_11915</name>
</gene>
<evidence type="ECO:0000256" key="3">
    <source>
        <dbReference type="ARBA" id="ARBA00022723"/>
    </source>
</evidence>
<evidence type="ECO:0000256" key="1">
    <source>
        <dbReference type="ARBA" id="ARBA00022515"/>
    </source>
</evidence>
<name>A0A930KS21_9MICC</name>
<keyword evidence="4 8" id="KW-0547">Nucleotide-binding</keyword>
<feature type="binding site" evidence="8">
    <location>
        <position position="535"/>
    </location>
    <ligand>
        <name>Zn(2+)</name>
        <dbReference type="ChEBI" id="CHEBI:29105"/>
        <label>2</label>
    </ligand>
</feature>
<evidence type="ECO:0000259" key="10">
    <source>
        <dbReference type="Pfam" id="PF17764"/>
    </source>
</evidence>
<feature type="binding site" evidence="8">
    <location>
        <position position="550"/>
    </location>
    <ligand>
        <name>Zn(2+)</name>
        <dbReference type="ChEBI" id="CHEBI:29105"/>
        <label>2</label>
    </ligand>
</feature>
<dbReference type="PANTHER" id="PTHR30580:SF0">
    <property type="entry name" value="PRIMOSOMAL PROTEIN N"/>
    <property type="match status" value="1"/>
</dbReference>
<dbReference type="AlphaFoldDB" id="A0A930KS21"/>
<feature type="binding site" evidence="8">
    <location>
        <position position="526"/>
    </location>
    <ligand>
        <name>Zn(2+)</name>
        <dbReference type="ChEBI" id="CHEBI:29105"/>
        <label>1</label>
    </ligand>
</feature>
<evidence type="ECO:0000256" key="9">
    <source>
        <dbReference type="SAM" id="MobiDB-lite"/>
    </source>
</evidence>
<evidence type="ECO:0000256" key="5">
    <source>
        <dbReference type="ARBA" id="ARBA00022833"/>
    </source>
</evidence>
<reference evidence="11" key="1">
    <citation type="submission" date="2020-04" db="EMBL/GenBank/DDBJ databases">
        <title>Deep metagenomics examines the oral microbiome during advanced dental caries in children, revealing novel taxa and co-occurrences with host molecules.</title>
        <authorList>
            <person name="Baker J.L."/>
            <person name="Morton J.T."/>
            <person name="Dinis M."/>
            <person name="Alvarez R."/>
            <person name="Tran N.C."/>
            <person name="Knight R."/>
            <person name="Edlund A."/>
        </authorList>
    </citation>
    <scope>NUCLEOTIDE SEQUENCE</scope>
    <source>
        <strain evidence="11">JCVI_47_bin.4</strain>
    </source>
</reference>
<evidence type="ECO:0000256" key="4">
    <source>
        <dbReference type="ARBA" id="ARBA00022741"/>
    </source>
</evidence>
<dbReference type="GO" id="GO:0006302">
    <property type="term" value="P:double-strand break repair"/>
    <property type="evidence" value="ECO:0007669"/>
    <property type="project" value="InterPro"/>
</dbReference>
<keyword evidence="2 8" id="KW-0235">DNA replication</keyword>
<dbReference type="GO" id="GO:1990077">
    <property type="term" value="C:primosome complex"/>
    <property type="evidence" value="ECO:0007669"/>
    <property type="project" value="UniProtKB-UniRule"/>
</dbReference>
<comment type="subunit">
    <text evidence="8">Component of the replication restart primosome.</text>
</comment>
<feature type="binding site" evidence="8">
    <location>
        <position position="565"/>
    </location>
    <ligand>
        <name>Zn(2+)</name>
        <dbReference type="ChEBI" id="CHEBI:29105"/>
        <label>1</label>
    </ligand>
</feature>
<feature type="binding site" evidence="8">
    <location>
        <position position="532"/>
    </location>
    <ligand>
        <name>Zn(2+)</name>
        <dbReference type="ChEBI" id="CHEBI:29105"/>
        <label>2</label>
    </ligand>
</feature>
<feature type="region of interest" description="Disordered" evidence="9">
    <location>
        <begin position="200"/>
        <end position="244"/>
    </location>
</feature>
<keyword evidence="3 8" id="KW-0479">Metal-binding</keyword>
<dbReference type="GO" id="GO:0006269">
    <property type="term" value="P:DNA replication, synthesis of primer"/>
    <property type="evidence" value="ECO:0007669"/>
    <property type="project" value="UniProtKB-KW"/>
</dbReference>
<feature type="binding site" evidence="8">
    <location>
        <position position="523"/>
    </location>
    <ligand>
        <name>Zn(2+)</name>
        <dbReference type="ChEBI" id="CHEBI:29105"/>
        <label>1</label>
    </ligand>
</feature>
<feature type="domain" description="Primosomal protein N' 3' DNA-binding" evidence="10">
    <location>
        <begin position="85"/>
        <end position="175"/>
    </location>
</feature>
<dbReference type="EMBL" id="JABZXJ010000110">
    <property type="protein sequence ID" value="MBF1650758.1"/>
    <property type="molecule type" value="Genomic_DNA"/>
</dbReference>
<dbReference type="Pfam" id="PF17764">
    <property type="entry name" value="PriA_3primeBD"/>
    <property type="match status" value="1"/>
</dbReference>
<comment type="caution">
    <text evidence="8">As this protein does not have any detectable helicase domains, it probably does not have helicase activity.</text>
</comment>
<evidence type="ECO:0000256" key="7">
    <source>
        <dbReference type="ARBA" id="ARBA00023125"/>
    </source>
</evidence>
<evidence type="ECO:0000256" key="2">
    <source>
        <dbReference type="ARBA" id="ARBA00022705"/>
    </source>
</evidence>
<dbReference type="PANTHER" id="PTHR30580">
    <property type="entry name" value="PRIMOSOMAL PROTEIN N"/>
    <property type="match status" value="1"/>
</dbReference>
<feature type="binding site" evidence="8">
    <location>
        <position position="553"/>
    </location>
    <ligand>
        <name>Zn(2+)</name>
        <dbReference type="ChEBI" id="CHEBI:29105"/>
        <label>2</label>
    </ligand>
</feature>
<feature type="region of interest" description="Disordered" evidence="9">
    <location>
        <begin position="1"/>
        <end position="41"/>
    </location>
</feature>
<keyword evidence="6 8" id="KW-0067">ATP-binding</keyword>
<feature type="binding site" evidence="8">
    <location>
        <position position="562"/>
    </location>
    <ligand>
        <name>Zn(2+)</name>
        <dbReference type="ChEBI" id="CHEBI:29105"/>
        <label>1</label>
    </ligand>
</feature>
<feature type="compositionally biased region" description="Polar residues" evidence="9">
    <location>
        <begin position="7"/>
        <end position="40"/>
    </location>
</feature>
<dbReference type="GO" id="GO:0006270">
    <property type="term" value="P:DNA replication initiation"/>
    <property type="evidence" value="ECO:0007669"/>
    <property type="project" value="TreeGrafter"/>
</dbReference>
<protein>
    <recommendedName>
        <fullName evidence="8">Probable replication restart protein PriA</fullName>
    </recommendedName>
    <alternativeName>
        <fullName evidence="8">Putative ATP-dependent DNA helicase PriA</fullName>
    </alternativeName>
</protein>
<dbReference type="Gene3D" id="3.40.1440.60">
    <property type="entry name" value="PriA, 3(prime) DNA-binding domain"/>
    <property type="match status" value="1"/>
</dbReference>
<dbReference type="InterPro" id="IPR041222">
    <property type="entry name" value="PriA_3primeBD"/>
</dbReference>
<dbReference type="InterPro" id="IPR005259">
    <property type="entry name" value="PriA"/>
</dbReference>
<comment type="similarity">
    <text evidence="8">Belongs to the helicase family. PriA subfamily.</text>
</comment>
<evidence type="ECO:0000313" key="12">
    <source>
        <dbReference type="Proteomes" id="UP000769484"/>
    </source>
</evidence>
<organism evidence="11 12">
    <name type="scientific">Rothia dentocariosa</name>
    <dbReference type="NCBI Taxonomy" id="2047"/>
    <lineage>
        <taxon>Bacteria</taxon>
        <taxon>Bacillati</taxon>
        <taxon>Actinomycetota</taxon>
        <taxon>Actinomycetes</taxon>
        <taxon>Micrococcales</taxon>
        <taxon>Micrococcaceae</taxon>
        <taxon>Rothia</taxon>
    </lineage>
</organism>